<dbReference type="Proteomes" id="UP000230961">
    <property type="component" value="Chromosome"/>
</dbReference>
<proteinExistence type="predicted"/>
<dbReference type="InterPro" id="IPR054438">
    <property type="entry name" value="Struct_cement_gp24/gp6"/>
</dbReference>
<dbReference type="EMBL" id="CP007448">
    <property type="protein sequence ID" value="AHM74339.2"/>
    <property type="molecule type" value="Genomic_DNA"/>
</dbReference>
<protein>
    <submittedName>
        <fullName evidence="1">Uncharacterized protein</fullName>
    </submittedName>
</protein>
<reference evidence="1 2" key="1">
    <citation type="submission" date="2017-11" db="EMBL/GenBank/DDBJ databases">
        <title>The complete genome sequence and comparative genome analysis of Yersinia enterocolitica strain LC20.</title>
        <authorList>
            <person name="Shi G."/>
            <person name="Su M."/>
            <person name="Liang J."/>
            <person name="Gu W."/>
            <person name="Xiao Y."/>
            <person name="Zhang Z."/>
            <person name="Qiu H."/>
            <person name="Duan R."/>
            <person name="Zhang Z."/>
            <person name="Li Y."/>
            <person name="Zhang X."/>
            <person name="Ling Y."/>
            <person name="Song L."/>
            <person name="Chen M."/>
            <person name="Zhao Y."/>
            <person name="Wu J."/>
            <person name="Jing H."/>
            <person name="Xiao J."/>
            <person name="Wang X."/>
        </authorList>
    </citation>
    <scope>NUCLEOTIDE SEQUENCE [LARGE SCALE GENOMIC DNA]</scope>
    <source>
        <strain evidence="1 2">LC20</strain>
    </source>
</reference>
<accession>A0A7U4K1L4</accession>
<evidence type="ECO:0000313" key="2">
    <source>
        <dbReference type="Proteomes" id="UP000230961"/>
    </source>
</evidence>
<dbReference type="Pfam" id="PF22758">
    <property type="entry name" value="Phage_cement"/>
    <property type="match status" value="1"/>
</dbReference>
<evidence type="ECO:0000313" key="1">
    <source>
        <dbReference type="EMBL" id="AHM74339.2"/>
    </source>
</evidence>
<dbReference type="KEGG" id="yel:LC20_03086"/>
<gene>
    <name evidence="1" type="ORF">LC20_03086</name>
</gene>
<sequence length="178" mass="18612">MAIAQSEFTKWRGKAYEGQISTTDVCEVVSRRVETKMVSFGRAVIRGVGARSCAPVTQTTTAAQIIGFTVRSMAVFSNSVPTNPPDYEVGYEVDHVASLLRRGPMFALCVDGASAGETVTVITAVGGNQGRLTAGGTGVELDFVRWVDDVVAGEVGEIRVDGILASTGVPTPAPDSGE</sequence>
<organism evidence="1 2">
    <name type="scientific">Yersinia enterocolitica LC20</name>
    <dbReference type="NCBI Taxonomy" id="1443113"/>
    <lineage>
        <taxon>Bacteria</taxon>
        <taxon>Pseudomonadati</taxon>
        <taxon>Pseudomonadota</taxon>
        <taxon>Gammaproteobacteria</taxon>
        <taxon>Enterobacterales</taxon>
        <taxon>Yersiniaceae</taxon>
        <taxon>Yersinia</taxon>
    </lineage>
</organism>
<name>A0A7U4K1L4_YEREN</name>
<dbReference type="AlphaFoldDB" id="A0A7U4K1L4"/>